<evidence type="ECO:0000313" key="2">
    <source>
        <dbReference type="EMBL" id="MED6163468.1"/>
    </source>
</evidence>
<accession>A0ABU6UU04</accession>
<reference evidence="2 3" key="1">
    <citation type="journal article" date="2023" name="Plants (Basel)">
        <title>Bridging the Gap: Combining Genomics and Transcriptomics Approaches to Understand Stylosanthes scabra, an Orphan Legume from the Brazilian Caatinga.</title>
        <authorList>
            <person name="Ferreira-Neto J.R.C."/>
            <person name="da Silva M.D."/>
            <person name="Binneck E."/>
            <person name="de Melo N.F."/>
            <person name="da Silva R.H."/>
            <person name="de Melo A.L.T.M."/>
            <person name="Pandolfi V."/>
            <person name="Bustamante F.O."/>
            <person name="Brasileiro-Vidal A.C."/>
            <person name="Benko-Iseppon A.M."/>
        </authorList>
    </citation>
    <scope>NUCLEOTIDE SEQUENCE [LARGE SCALE GENOMIC DNA]</scope>
    <source>
        <tissue evidence="2">Leaves</tissue>
    </source>
</reference>
<dbReference type="Proteomes" id="UP001341840">
    <property type="component" value="Unassembled WGS sequence"/>
</dbReference>
<keyword evidence="3" id="KW-1185">Reference proteome</keyword>
<dbReference type="NCBIfam" id="TIGR01640">
    <property type="entry name" value="F_box_assoc_1"/>
    <property type="match status" value="1"/>
</dbReference>
<feature type="domain" description="F-box associated beta-propeller type 1" evidence="1">
    <location>
        <begin position="123"/>
        <end position="323"/>
    </location>
</feature>
<dbReference type="InterPro" id="IPR050796">
    <property type="entry name" value="SCF_F-box_component"/>
</dbReference>
<proteinExistence type="predicted"/>
<dbReference type="EMBL" id="JASCZI010121990">
    <property type="protein sequence ID" value="MED6163468.1"/>
    <property type="molecule type" value="Genomic_DNA"/>
</dbReference>
<comment type="caution">
    <text evidence="2">The sequence shown here is derived from an EMBL/GenBank/DDBJ whole genome shotgun (WGS) entry which is preliminary data.</text>
</comment>
<dbReference type="InterPro" id="IPR017451">
    <property type="entry name" value="F-box-assoc_interact_dom"/>
</dbReference>
<dbReference type="InterPro" id="IPR006527">
    <property type="entry name" value="F-box-assoc_dom_typ1"/>
</dbReference>
<organism evidence="2 3">
    <name type="scientific">Stylosanthes scabra</name>
    <dbReference type="NCBI Taxonomy" id="79078"/>
    <lineage>
        <taxon>Eukaryota</taxon>
        <taxon>Viridiplantae</taxon>
        <taxon>Streptophyta</taxon>
        <taxon>Embryophyta</taxon>
        <taxon>Tracheophyta</taxon>
        <taxon>Spermatophyta</taxon>
        <taxon>Magnoliopsida</taxon>
        <taxon>eudicotyledons</taxon>
        <taxon>Gunneridae</taxon>
        <taxon>Pentapetalae</taxon>
        <taxon>rosids</taxon>
        <taxon>fabids</taxon>
        <taxon>Fabales</taxon>
        <taxon>Fabaceae</taxon>
        <taxon>Papilionoideae</taxon>
        <taxon>50 kb inversion clade</taxon>
        <taxon>dalbergioids sensu lato</taxon>
        <taxon>Dalbergieae</taxon>
        <taxon>Pterocarpus clade</taxon>
        <taxon>Stylosanthes</taxon>
    </lineage>
</organism>
<dbReference type="PANTHER" id="PTHR31672:SF13">
    <property type="entry name" value="F-BOX PROTEIN CPR30-LIKE"/>
    <property type="match status" value="1"/>
</dbReference>
<protein>
    <recommendedName>
        <fullName evidence="1">F-box associated beta-propeller type 1 domain-containing protein</fullName>
    </recommendedName>
</protein>
<gene>
    <name evidence="2" type="ORF">PIB30_080207</name>
</gene>
<name>A0ABU6UU04_9FABA</name>
<evidence type="ECO:0000313" key="3">
    <source>
        <dbReference type="Proteomes" id="UP001341840"/>
    </source>
</evidence>
<sequence>MSDVLPTTKSKKTMDKNLPFLGEDAMFNIFMKCDPRTVGRVRCTSNIWKWRLRGALFAKQNWIANQHRSGSALLGLGYSDFGDRSHWSKQVNSGDGSIHIVCLPIQLRDAGYYTIIGSDNGNLCVKYSLTGEEMELLVVNPLTRSAVHVDDESYKFRGYKVSVYAFGYLKDSYKEYRVMYLYKNSYEDKKLNWMVWHSLEQKWKTRGTYQTEIEKVAPKYVVVGGVVFWIGWGGFFNLDPTHLLGFSLHDETFVEEAIPRDNINAFSSITKINNQLGFISYRDIGVKRKLDAWIISLNHENNFIWQKLYHVQDFGIPFTPSFFNGNDIISVTDSRTTPTGSNDDLRTEVVMSRISVDGGNREIIYHQGWQMSLFVKYGSVFCFDFVQVRSNIMSIMSSYSNGGIISTYLST</sequence>
<dbReference type="Pfam" id="PF07734">
    <property type="entry name" value="FBA_1"/>
    <property type="match status" value="1"/>
</dbReference>
<dbReference type="PANTHER" id="PTHR31672">
    <property type="entry name" value="BNACNNG10540D PROTEIN"/>
    <property type="match status" value="1"/>
</dbReference>
<evidence type="ECO:0000259" key="1">
    <source>
        <dbReference type="Pfam" id="PF07734"/>
    </source>
</evidence>